<gene>
    <name evidence="3" type="ORF">PYH69_04540</name>
</gene>
<dbReference type="Pfam" id="PF04235">
    <property type="entry name" value="DUF418"/>
    <property type="match status" value="1"/>
</dbReference>
<feature type="transmembrane region" description="Helical" evidence="1">
    <location>
        <begin position="133"/>
        <end position="157"/>
    </location>
</feature>
<sequence>MAKERIFSIDALRGFSLLGIILMNILTFAYPYQVINPFEFFQHQDGALFKVSSLFIIASFYPIFAFLFGYGLSIMYDNSIKRNIDYYPMIIRRLLFLLLLGVIHGIFLFYGDILATYALLGFIAIIFVRLKPSYSLVGLSIGFGILALLYILPMVLLQDVAELENFVGLQELERVNNILISSDYLSIMGFNLKYFGMNILNVILVGPFSILPIMLFGIYAHKSNWFNKITQHKNLYIIVGIVVFILGLCVKMIQIMLAGSTISQLISQMLGGPIVALSYIIFFVLLCEDKTVRKILSPLQNIGKLSLTTYITQSIICMFIFYGIGFSLYGKLSVSTIYLIALAIFAVQLVASHFYLKKFKQGPIEKVWRKVTYLK</sequence>
<dbReference type="PANTHER" id="PTHR30590:SF2">
    <property type="entry name" value="INNER MEMBRANE PROTEIN"/>
    <property type="match status" value="1"/>
</dbReference>
<accession>A0AAX3W657</accession>
<feature type="transmembrane region" description="Helical" evidence="1">
    <location>
        <begin position="265"/>
        <end position="286"/>
    </location>
</feature>
<dbReference type="PANTHER" id="PTHR30590">
    <property type="entry name" value="INNER MEMBRANE PROTEIN"/>
    <property type="match status" value="1"/>
</dbReference>
<proteinExistence type="predicted"/>
<evidence type="ECO:0000256" key="1">
    <source>
        <dbReference type="SAM" id="Phobius"/>
    </source>
</evidence>
<dbReference type="InterPro" id="IPR007349">
    <property type="entry name" value="DUF418"/>
</dbReference>
<dbReference type="AlphaFoldDB" id="A0AAX3W657"/>
<evidence type="ECO:0000259" key="2">
    <source>
        <dbReference type="Pfam" id="PF04235"/>
    </source>
</evidence>
<name>A0AAX3W657_MAMLE</name>
<dbReference type="InterPro" id="IPR052529">
    <property type="entry name" value="Bact_Transport_Assoc"/>
</dbReference>
<dbReference type="Proteomes" id="UP001223261">
    <property type="component" value="Chromosome"/>
</dbReference>
<feature type="transmembrane region" description="Helical" evidence="1">
    <location>
        <begin position="52"/>
        <end position="73"/>
    </location>
</feature>
<organism evidence="3 4">
    <name type="scientific">Mammaliicoccus lentus</name>
    <name type="common">Staphylococcus lentus</name>
    <dbReference type="NCBI Taxonomy" id="42858"/>
    <lineage>
        <taxon>Bacteria</taxon>
        <taxon>Bacillati</taxon>
        <taxon>Bacillota</taxon>
        <taxon>Bacilli</taxon>
        <taxon>Bacillales</taxon>
        <taxon>Staphylococcaceae</taxon>
        <taxon>Mammaliicoccus</taxon>
    </lineage>
</organism>
<feature type="transmembrane region" description="Helical" evidence="1">
    <location>
        <begin position="233"/>
        <end position="253"/>
    </location>
</feature>
<feature type="transmembrane region" description="Helical" evidence="1">
    <location>
        <begin position="94"/>
        <end position="127"/>
    </location>
</feature>
<dbReference type="RefSeq" id="WP_016999937.1">
    <property type="nucleotide sequence ID" value="NZ_CP075503.1"/>
</dbReference>
<evidence type="ECO:0000313" key="3">
    <source>
        <dbReference type="EMBL" id="WHI60905.1"/>
    </source>
</evidence>
<reference evidence="3" key="1">
    <citation type="journal article" date="2023" name="Antibiotics">
        <title>Prevalence and Molecular Characterization of Methicillin-Resistant Staphylococci (MRS) and Mammaliicocci (MRM) in Dromedary Camels from Algeria: First Detection of SCCmec-mecC Hybrid in Methicillin-Resistant Mammaliicoccus lentus.</title>
        <authorList>
            <person name="Belhout C."/>
            <person name="Boyen F."/>
            <person name="Vereecke N."/>
            <person name="Theuns S."/>
            <person name="Taibi N."/>
            <person name="Stegger M."/>
            <person name="de la Fe-Rodriguez P.Y."/>
            <person name="Bouayad L."/>
            <person name="Elgroud R."/>
            <person name="Butaye P."/>
        </authorList>
    </citation>
    <scope>NUCLEOTIDE SEQUENCE</scope>
    <source>
        <strain evidence="3">7048</strain>
    </source>
</reference>
<feature type="transmembrane region" description="Helical" evidence="1">
    <location>
        <begin position="202"/>
        <end position="221"/>
    </location>
</feature>
<feature type="domain" description="DUF418" evidence="2">
    <location>
        <begin position="221"/>
        <end position="375"/>
    </location>
</feature>
<dbReference type="EMBL" id="CP118848">
    <property type="protein sequence ID" value="WHI60905.1"/>
    <property type="molecule type" value="Genomic_DNA"/>
</dbReference>
<keyword evidence="1" id="KW-0812">Transmembrane</keyword>
<keyword evidence="1" id="KW-1133">Transmembrane helix</keyword>
<feature type="transmembrane region" description="Helical" evidence="1">
    <location>
        <begin position="12"/>
        <end position="32"/>
    </location>
</feature>
<feature type="transmembrane region" description="Helical" evidence="1">
    <location>
        <begin position="335"/>
        <end position="356"/>
    </location>
</feature>
<protein>
    <submittedName>
        <fullName evidence="3">DUF418 domain-containing protein</fullName>
    </submittedName>
</protein>
<feature type="transmembrane region" description="Helical" evidence="1">
    <location>
        <begin position="307"/>
        <end position="329"/>
    </location>
</feature>
<evidence type="ECO:0000313" key="4">
    <source>
        <dbReference type="Proteomes" id="UP001223261"/>
    </source>
</evidence>
<keyword evidence="1" id="KW-0472">Membrane</keyword>